<evidence type="ECO:0000313" key="1">
    <source>
        <dbReference type="EMBL" id="DAE23325.1"/>
    </source>
</evidence>
<reference evidence="1" key="1">
    <citation type="journal article" date="2021" name="Proc. Natl. Acad. Sci. U.S.A.">
        <title>A Catalog of Tens of Thousands of Viruses from Human Metagenomes Reveals Hidden Associations with Chronic Diseases.</title>
        <authorList>
            <person name="Tisza M.J."/>
            <person name="Buck C.B."/>
        </authorList>
    </citation>
    <scope>NUCLEOTIDE SEQUENCE</scope>
    <source>
        <strain evidence="1">CtTK08</strain>
    </source>
</reference>
<protein>
    <submittedName>
        <fullName evidence="1">Uncharacterized protein</fullName>
    </submittedName>
</protein>
<organism evidence="1">
    <name type="scientific">Myoviridae sp. ctTK08</name>
    <dbReference type="NCBI Taxonomy" id="2826656"/>
    <lineage>
        <taxon>Viruses</taxon>
        <taxon>Duplodnaviria</taxon>
        <taxon>Heunggongvirae</taxon>
        <taxon>Uroviricota</taxon>
        <taxon>Caudoviricetes</taxon>
    </lineage>
</organism>
<accession>A0A8S5QX84</accession>
<sequence>MAFFSAWVDMVGLLLIKVKGWGMMCVPNKL</sequence>
<dbReference type="EMBL" id="BK015751">
    <property type="protein sequence ID" value="DAE23325.1"/>
    <property type="molecule type" value="Genomic_DNA"/>
</dbReference>
<name>A0A8S5QX84_9CAUD</name>
<proteinExistence type="predicted"/>